<protein>
    <recommendedName>
        <fullName evidence="3">Zinc finger GRF-type domain-containing protein</fullName>
    </recommendedName>
</protein>
<organism evidence="1 2">
    <name type="scientific">Lactuca virosa</name>
    <dbReference type="NCBI Taxonomy" id="75947"/>
    <lineage>
        <taxon>Eukaryota</taxon>
        <taxon>Viridiplantae</taxon>
        <taxon>Streptophyta</taxon>
        <taxon>Embryophyta</taxon>
        <taxon>Tracheophyta</taxon>
        <taxon>Spermatophyta</taxon>
        <taxon>Magnoliopsida</taxon>
        <taxon>eudicotyledons</taxon>
        <taxon>Gunneridae</taxon>
        <taxon>Pentapetalae</taxon>
        <taxon>asterids</taxon>
        <taxon>campanulids</taxon>
        <taxon>Asterales</taxon>
        <taxon>Asteraceae</taxon>
        <taxon>Cichorioideae</taxon>
        <taxon>Cichorieae</taxon>
        <taxon>Lactucinae</taxon>
        <taxon>Lactuca</taxon>
    </lineage>
</organism>
<evidence type="ECO:0000313" key="2">
    <source>
        <dbReference type="Proteomes" id="UP001157418"/>
    </source>
</evidence>
<proteinExistence type="predicted"/>
<dbReference type="EMBL" id="CAKMRJ010004445">
    <property type="protein sequence ID" value="CAH1437281.1"/>
    <property type="molecule type" value="Genomic_DNA"/>
</dbReference>
<name>A0AAU9NHM5_9ASTR</name>
<accession>A0AAU9NHM5</accession>
<evidence type="ECO:0008006" key="3">
    <source>
        <dbReference type="Google" id="ProtNLM"/>
    </source>
</evidence>
<reference evidence="1 2" key="1">
    <citation type="submission" date="2022-01" db="EMBL/GenBank/DDBJ databases">
        <authorList>
            <person name="Xiong W."/>
            <person name="Schranz E."/>
        </authorList>
    </citation>
    <scope>NUCLEOTIDE SEQUENCE [LARGE SCALE GENOMIC DNA]</scope>
</reference>
<gene>
    <name evidence="1" type="ORF">LVIROSA_LOCUS23618</name>
</gene>
<evidence type="ECO:0000313" key="1">
    <source>
        <dbReference type="EMBL" id="CAH1437281.1"/>
    </source>
</evidence>
<dbReference type="PANTHER" id="PTHR33248">
    <property type="entry name" value="ZINC ION-BINDING PROTEIN"/>
    <property type="match status" value="1"/>
</dbReference>
<dbReference type="AlphaFoldDB" id="A0AAU9NHM5"/>
<dbReference type="Proteomes" id="UP001157418">
    <property type="component" value="Unassembled WGS sequence"/>
</dbReference>
<comment type="caution">
    <text evidence="1">The sequence shown here is derived from an EMBL/GenBank/DDBJ whole genome shotgun (WGS) entry which is preliminary data.</text>
</comment>
<keyword evidence="2" id="KW-1185">Reference proteome</keyword>
<sequence length="136" mass="15641">MSSSSSGNLRLCGCGDTVGMWMTWTRKNPVRRFIGCTNYNDEYINYGLFRWIDPQHPNKWYREKMYELRAQANGEHIIFDAPNAPINFHVNKAPPQVVIQDTNEHVNGSRVEGGQVGIIKFKMMCLVCFFVGMLYA</sequence>